<sequence length="152" mass="17450">MPKSSMAPPRASNSNWYFIVSVENAAKWVNGRIINSDGAVGVLKLQDNYIQEGYIHLGLTSTRGRRVYEINGVRCKEEADEKRWMGWDTEDALGGSSTHFVFPPSHLTPHLSCFQFFFLFPFPFYSSPIKYHHLDVRIVEHLKNDRMLLGTN</sequence>
<evidence type="ECO:0000313" key="1">
    <source>
        <dbReference type="EMBL" id="CAH1389403.1"/>
    </source>
</evidence>
<proteinExistence type="predicted"/>
<accession>A0A9P0E3F2</accession>
<dbReference type="Proteomes" id="UP001152798">
    <property type="component" value="Chromosome 1"/>
</dbReference>
<reference evidence="1" key="1">
    <citation type="submission" date="2022-01" db="EMBL/GenBank/DDBJ databases">
        <authorList>
            <person name="King R."/>
        </authorList>
    </citation>
    <scope>NUCLEOTIDE SEQUENCE</scope>
</reference>
<keyword evidence="2" id="KW-1185">Reference proteome</keyword>
<gene>
    <name evidence="1" type="ORF">NEZAVI_LOCUS816</name>
</gene>
<evidence type="ECO:0000313" key="2">
    <source>
        <dbReference type="Proteomes" id="UP001152798"/>
    </source>
</evidence>
<protein>
    <submittedName>
        <fullName evidence="1">Uncharacterized protein</fullName>
    </submittedName>
</protein>
<dbReference type="EMBL" id="OV725077">
    <property type="protein sequence ID" value="CAH1389403.1"/>
    <property type="molecule type" value="Genomic_DNA"/>
</dbReference>
<dbReference type="AlphaFoldDB" id="A0A9P0E3F2"/>
<organism evidence="1 2">
    <name type="scientific">Nezara viridula</name>
    <name type="common">Southern green stink bug</name>
    <name type="synonym">Cimex viridulus</name>
    <dbReference type="NCBI Taxonomy" id="85310"/>
    <lineage>
        <taxon>Eukaryota</taxon>
        <taxon>Metazoa</taxon>
        <taxon>Ecdysozoa</taxon>
        <taxon>Arthropoda</taxon>
        <taxon>Hexapoda</taxon>
        <taxon>Insecta</taxon>
        <taxon>Pterygota</taxon>
        <taxon>Neoptera</taxon>
        <taxon>Paraneoptera</taxon>
        <taxon>Hemiptera</taxon>
        <taxon>Heteroptera</taxon>
        <taxon>Panheteroptera</taxon>
        <taxon>Pentatomomorpha</taxon>
        <taxon>Pentatomoidea</taxon>
        <taxon>Pentatomidae</taxon>
        <taxon>Pentatominae</taxon>
        <taxon>Nezara</taxon>
    </lineage>
</organism>
<name>A0A9P0E3F2_NEZVI</name>